<protein>
    <submittedName>
        <fullName evidence="1">Uncharacterized protein</fullName>
    </submittedName>
</protein>
<reference evidence="1" key="1">
    <citation type="submission" date="2020-08" db="EMBL/GenBank/DDBJ databases">
        <title>Multicomponent nature underlies the extraordinary mechanical properties of spider dragline silk.</title>
        <authorList>
            <person name="Kono N."/>
            <person name="Nakamura H."/>
            <person name="Mori M."/>
            <person name="Yoshida Y."/>
            <person name="Ohtoshi R."/>
            <person name="Malay A.D."/>
            <person name="Moran D.A.P."/>
            <person name="Tomita M."/>
            <person name="Numata K."/>
            <person name="Arakawa K."/>
        </authorList>
    </citation>
    <scope>NUCLEOTIDE SEQUENCE</scope>
</reference>
<dbReference type="AlphaFoldDB" id="A0A8X6S551"/>
<gene>
    <name evidence="1" type="ORF">TNCV_4202901</name>
</gene>
<keyword evidence="2" id="KW-1185">Reference proteome</keyword>
<accession>A0A8X6S551</accession>
<evidence type="ECO:0000313" key="1">
    <source>
        <dbReference type="EMBL" id="GFY07019.1"/>
    </source>
</evidence>
<evidence type="ECO:0000313" key="2">
    <source>
        <dbReference type="Proteomes" id="UP000887159"/>
    </source>
</evidence>
<comment type="caution">
    <text evidence="1">The sequence shown here is derived from an EMBL/GenBank/DDBJ whole genome shotgun (WGS) entry which is preliminary data.</text>
</comment>
<sequence length="109" mass="12037">MVLDMEMKNDMGSRFIAMYNEKSVTKIMTYKIALHSLPLRGICLHLHDHRSTTSCTLCTFPTAMCIMPEGISHTACDMSTTIVPCDMSMIAVATSVIHSSDTVLRLLPA</sequence>
<organism evidence="1 2">
    <name type="scientific">Trichonephila clavipes</name>
    <name type="common">Golden silk orbweaver</name>
    <name type="synonym">Nephila clavipes</name>
    <dbReference type="NCBI Taxonomy" id="2585209"/>
    <lineage>
        <taxon>Eukaryota</taxon>
        <taxon>Metazoa</taxon>
        <taxon>Ecdysozoa</taxon>
        <taxon>Arthropoda</taxon>
        <taxon>Chelicerata</taxon>
        <taxon>Arachnida</taxon>
        <taxon>Araneae</taxon>
        <taxon>Araneomorphae</taxon>
        <taxon>Entelegynae</taxon>
        <taxon>Araneoidea</taxon>
        <taxon>Nephilidae</taxon>
        <taxon>Trichonephila</taxon>
    </lineage>
</organism>
<dbReference type="EMBL" id="BMAU01021266">
    <property type="protein sequence ID" value="GFY07019.1"/>
    <property type="molecule type" value="Genomic_DNA"/>
</dbReference>
<proteinExistence type="predicted"/>
<name>A0A8X6S551_TRICX</name>
<dbReference type="Proteomes" id="UP000887159">
    <property type="component" value="Unassembled WGS sequence"/>
</dbReference>